<organism evidence="1 2">
    <name type="scientific">Vitrella brassicaformis (strain CCMP3155)</name>
    <dbReference type="NCBI Taxonomy" id="1169540"/>
    <lineage>
        <taxon>Eukaryota</taxon>
        <taxon>Sar</taxon>
        <taxon>Alveolata</taxon>
        <taxon>Colpodellida</taxon>
        <taxon>Vitrellaceae</taxon>
        <taxon>Vitrella</taxon>
    </lineage>
</organism>
<protein>
    <submittedName>
        <fullName evidence="1">Uncharacterized protein</fullName>
    </submittedName>
</protein>
<evidence type="ECO:0000313" key="2">
    <source>
        <dbReference type="Proteomes" id="UP000041254"/>
    </source>
</evidence>
<keyword evidence="2" id="KW-1185">Reference proteome</keyword>
<reference evidence="1 2" key="1">
    <citation type="submission" date="2014-11" db="EMBL/GenBank/DDBJ databases">
        <authorList>
            <person name="Zhu J."/>
            <person name="Qi W."/>
            <person name="Song R."/>
        </authorList>
    </citation>
    <scope>NUCLEOTIDE SEQUENCE [LARGE SCALE GENOMIC DNA]</scope>
</reference>
<name>A0A0G4G0J8_VITBC</name>
<accession>A0A0G4G0J8</accession>
<gene>
    <name evidence="1" type="ORF">Vbra_22644</name>
</gene>
<dbReference type="VEuPathDB" id="CryptoDB:Vbra_22644"/>
<dbReference type="EMBL" id="CDMY01000540">
    <property type="protein sequence ID" value="CEM21290.1"/>
    <property type="molecule type" value="Genomic_DNA"/>
</dbReference>
<dbReference type="Proteomes" id="UP000041254">
    <property type="component" value="Unassembled WGS sequence"/>
</dbReference>
<proteinExistence type="predicted"/>
<dbReference type="AlphaFoldDB" id="A0A0G4G0J8"/>
<evidence type="ECO:0000313" key="1">
    <source>
        <dbReference type="EMBL" id="CEM21290.1"/>
    </source>
</evidence>
<sequence>MNGSFRPAACMRIDAHGCVDRLTRGVSCYWLRVGDRPVKTVQDGRKAAHLAKIVTQTHGIHRVRLESAPSALDVGVRVFDFGHDGEATR</sequence>
<dbReference type="InParanoid" id="A0A0G4G0J8"/>